<dbReference type="NCBIfam" id="TIGR01167">
    <property type="entry name" value="LPXTG_anchor"/>
    <property type="match status" value="1"/>
</dbReference>
<feature type="region of interest" description="Disordered" evidence="5">
    <location>
        <begin position="1834"/>
        <end position="1863"/>
    </location>
</feature>
<dbReference type="Pfam" id="PF18938">
    <property type="entry name" value="aRib"/>
    <property type="match status" value="1"/>
</dbReference>
<dbReference type="Proteomes" id="UP000027855">
    <property type="component" value="Unassembled WGS sequence"/>
</dbReference>
<sequence length="2462" mass="245572">MGKDIFSKKSRFSIRKLNIGVCSVLLGTLIMIGHTAQADETTSDGATVAATAVSASQGEGVPAATSPSTASESVSTTTVTPAVTETVAATSVEPTSSAPANSVATSTSPVVASEVTGSANVSTAKPATASEASRSVTASTTPSTTASSESAITNNISASETANAPRVRSRRSIAQGATRSASTATRASDGAQNLDYSNKENAQDYVQISYEVDKANNVLHWTVLDNPGRKANAASGYVYFTIPKDSVGAPTNWQVVQTDKNGKVVNTRNYWKDNDGSYLMGQNGRMDTYTGSEMTQRLTQLYKDIKNPAIQGNEAAVAAQTAERSQALYTMTADNNAIRNVMWTITFDTPIVDKSKPLDYVAGMQGTGVIGGRTNIMTGYADNFIDNESSKFQAVAVKEKYTAKVGGSFDATPANYVTNKAGTPEFPNNYRGATTFAWKDGQAPTATQAGTYTKTVVVTYPAHYNQAPQEVTVTFEVQGETPKPVAPASQVPEITSNLNGKASTPADVTVNATAGSTVKLYNNDGVVIGEAVANDQGVATVHPTNSLPEGEITATSTPAGGSESAKSAPITVTKTQLTYVGGGVSGDNYTQLLVTESHLTVYPGDPVNVTIQAAGSPSVEKFWIPNNPYLAKGLAYTNDSNGGFLDTAGSNTYRQRKAYYRGNVDMTQPAGSSTATYAVRNKNGKVVTRNLTITVLETAKKYEPTPGGAKVEVADPNNISATEKAAIEKTVGDANTALPQGTTYVADEKGNVTITYPDKSVDKIAAAYLVTPAKDTTAPDKPVVNTDLTGKAGTKTPVEVTAEKGSTVALYDKDNNKIGEATAGENGKATITPTVDIPAGNVTAKATDAAGNTSVASDPKVATDTTAPAKPVVNTDLTGKAGTKPSVEVSAEPGSTVALYDKDGNKIGEGTAASNGKVTITPTVDIPAGNVTAKATDAAGNTSDASDPKVATDTTAPAKPVVNTDLTGKAGTKPSVEVTAEPGSTVALYDKDGNKIGEGTAASNGKVTITPTVAIPEGNVTAKATDPSGNTSDASDPKVATDTTAPDKPVVNTDLTGKAGTKPSVEVTAEPGSTVALYDKDGNKIGEATAGANGKATITPTVDIPAGNVTAKATDPSGNTSDASDPKVATDTTAPAKPVVNTDLTGKAGTKPSVEVSAEPGSTVALYDKDGNKIGEATAGANGKATITPTVDIPAGNVTAKATDASGNTSDASDPKVATDTTAPAKPVVNTDLTGKAGTKPSVEVSAEPGSTVALYDKDGNKIGEATAGADGKATITPTVAIPAGNVTAKATDASGNTSDASDPKVATDTTAPAKPVVNTDLTGKAGTKPSVEVSAEPGSTVALYDKDGNKIGEGTAASNGKVTITPTVAIPVGNVTAKATDPSGNTSDASDPKVATDTTAPAKPVVNTDLTGKAGTKPSVEITAEPGSTVALYDKDGNKIGEGTAASNGKATITPTVDIPVGNVTATATDPSGNTSDASDPKVATDTTAPAKPVVATDLTSKAGTKTPVEVSAEPGSTVALYDKDGNKIGEATAGADGKATVTPTVDIPVGNVTAKATDPSGNTSDASDPKVATDTTAPAKPVVNTDLTGKAGTKPSVEVTAEPGSTVALYDKDGNKIGEATAGADGKATITPTVAIPAGNVTAKATDPSGNTSDASDPKVATDTTAPAKPVVNTDLTGKAGTKPSVEVSAEPGSTVALYDKDGNKIGEATAGADGKATITPTVDIPAGNVTATATDPAGNTSDASDPAKATTGADTEAPVKPVVATDLTGKAGTKTPVEVSAEPGSTVALYDKDGNKIGEATAGADGKATITPTVAIPAGNVTATATDAAGNTSVASDPKVATDTTAPAKPVVDTDLTGKAGTKTPVEVTAEPGSTVALYDKDGNKIGEATAGADGKATITPTVDIPAGNVTAKATDPAGNTSDASDPMVATTDTTAPAKPVVATDLTDKAGTKTPVEVSAEPGTKVELFDKDGNKIGEATADENGKATITPTVAIPAGNVTAKATDPAGNTSDASDPMVATTDTTAPAKPVANTVKAGDTAVTGTAEAGSTVEVTLPDGTKATATADQDGNFSVPVSGLEEGQTVSVTAKDASNNTSAPTTATVAKADDKTAPDAPVVNPVKAGDTAVTGTAEAGSTVEVTLPDGTKATATADQDGNFSVPVSGLEEGQTVSVTATDDAGNTSNPTSVTVGKGTDTTAPSAPVVNPVKAGTTAVTGTAEAGSTVEVTLPDSSKVSAKADQDGNFSVPVSGLKEGDTVSVTATDDAGNTSNPTSVTVGKGTDTIAPDAPVVNTDLTGKAGTRTPIDVIAEPGSKVELFDKDGNKIGEATADETGLAVVVPTVNIPEGSVTARATDLAGNVSGASAPMFATTSGTVDSFNNGKGSENTPTVVKPSLNGKVESSTTLANHMNLKARANISSTEKDASTLPETGDEVSIGGVVLGGILAAAGLGLVGKRKKED</sequence>
<evidence type="ECO:0000256" key="5">
    <source>
        <dbReference type="SAM" id="MobiDB-lite"/>
    </source>
</evidence>
<keyword evidence="6" id="KW-1133">Transmembrane helix</keyword>
<dbReference type="InterPro" id="IPR041498">
    <property type="entry name" value="Big_6"/>
</dbReference>
<feature type="region of interest" description="Disordered" evidence="5">
    <location>
        <begin position="2004"/>
        <end position="2027"/>
    </location>
</feature>
<feature type="domain" description="Gram-positive cocci surface proteins LPxTG" evidence="8">
    <location>
        <begin position="2429"/>
        <end position="2462"/>
    </location>
</feature>
<feature type="region of interest" description="Disordered" evidence="5">
    <location>
        <begin position="1911"/>
        <end position="1935"/>
    </location>
</feature>
<keyword evidence="4" id="KW-0572">Peptidoglycan-anchor</keyword>
<dbReference type="Pfam" id="PF04650">
    <property type="entry name" value="YSIRK_signal"/>
    <property type="match status" value="1"/>
</dbReference>
<feature type="compositionally biased region" description="Polar residues" evidence="5">
    <location>
        <begin position="1732"/>
        <end position="1746"/>
    </location>
</feature>
<feature type="signal peptide" evidence="7">
    <location>
        <begin position="1"/>
        <end position="38"/>
    </location>
</feature>
<feature type="region of interest" description="Disordered" evidence="5">
    <location>
        <begin position="55"/>
        <end position="79"/>
    </location>
</feature>
<dbReference type="NCBIfam" id="NF033510">
    <property type="entry name" value="Ca_tandemer"/>
    <property type="match status" value="3"/>
</dbReference>
<keyword evidence="1" id="KW-0134">Cell wall</keyword>
<keyword evidence="6" id="KW-0472">Membrane</keyword>
<feature type="region of interest" description="Disordered" evidence="5">
    <location>
        <begin position="542"/>
        <end position="568"/>
    </location>
</feature>
<reference evidence="9 10" key="1">
    <citation type="submission" date="2014-04" db="EMBL/GenBank/DDBJ databases">
        <title>Variable characteristics of bacteriocin-producing Streptococcus salivarius strains isolated from Malaysian subjects.</title>
        <authorList>
            <person name="Philip K."/>
            <person name="Barbour A."/>
        </authorList>
    </citation>
    <scope>NUCLEOTIDE SEQUENCE [LARGE SCALE GENOMIC DNA]</scope>
    <source>
        <strain evidence="9 10">NU10</strain>
    </source>
</reference>
<dbReference type="InterPro" id="IPR013783">
    <property type="entry name" value="Ig-like_fold"/>
</dbReference>
<dbReference type="InterPro" id="IPR044024">
    <property type="entry name" value="aRib"/>
</dbReference>
<feature type="compositionally biased region" description="Polar residues" evidence="5">
    <location>
        <begin position="542"/>
        <end position="559"/>
    </location>
</feature>
<evidence type="ECO:0000256" key="1">
    <source>
        <dbReference type="ARBA" id="ARBA00022512"/>
    </source>
</evidence>
<dbReference type="InterPro" id="IPR019931">
    <property type="entry name" value="LPXTG_anchor"/>
</dbReference>
<dbReference type="RefSeq" id="WP_051677045.1">
    <property type="nucleotide sequence ID" value="NZ_JJMT01000013.1"/>
</dbReference>
<evidence type="ECO:0000313" key="10">
    <source>
        <dbReference type="Proteomes" id="UP000027855"/>
    </source>
</evidence>
<gene>
    <name evidence="9" type="ORF">DL07_02270</name>
</gene>
<feature type="region of interest" description="Disordered" evidence="5">
    <location>
        <begin position="850"/>
        <end position="892"/>
    </location>
</feature>
<dbReference type="Pfam" id="PF17936">
    <property type="entry name" value="Big_6"/>
    <property type="match status" value="17"/>
</dbReference>
<protein>
    <recommendedName>
        <fullName evidence="8">Gram-positive cocci surface proteins LPxTG domain-containing protein</fullName>
    </recommendedName>
</protein>
<feature type="region of interest" description="Disordered" evidence="5">
    <location>
        <begin position="1463"/>
        <end position="1490"/>
    </location>
</feature>
<comment type="caution">
    <text evidence="9">The sequence shown here is derived from an EMBL/GenBank/DDBJ whole genome shotgun (WGS) entry which is preliminary data.</text>
</comment>
<evidence type="ECO:0000313" key="9">
    <source>
        <dbReference type="EMBL" id="KEO45219.1"/>
    </source>
</evidence>
<feature type="compositionally biased region" description="Polar residues" evidence="5">
    <location>
        <begin position="2262"/>
        <end position="2278"/>
    </location>
</feature>
<proteinExistence type="predicted"/>
<keyword evidence="3 7" id="KW-0732">Signal</keyword>
<feature type="region of interest" description="Disordered" evidence="5">
    <location>
        <begin position="1552"/>
        <end position="1600"/>
    </location>
</feature>
<feature type="region of interest" description="Disordered" evidence="5">
    <location>
        <begin position="935"/>
        <end position="977"/>
    </location>
</feature>
<name>A0A074JGQ7_STRSL</name>
<dbReference type="EMBL" id="JJMT01000013">
    <property type="protein sequence ID" value="KEO45219.1"/>
    <property type="molecule type" value="Genomic_DNA"/>
</dbReference>
<evidence type="ECO:0000256" key="6">
    <source>
        <dbReference type="SAM" id="Phobius"/>
    </source>
</evidence>
<feature type="region of interest" description="Disordered" evidence="5">
    <location>
        <begin position="2179"/>
        <end position="2204"/>
    </location>
</feature>
<evidence type="ECO:0000256" key="2">
    <source>
        <dbReference type="ARBA" id="ARBA00022525"/>
    </source>
</evidence>
<accession>A0A074JGQ7</accession>
<feature type="region of interest" description="Disordered" evidence="5">
    <location>
        <begin position="1291"/>
        <end position="1337"/>
    </location>
</feature>
<keyword evidence="6" id="KW-0812">Transmembrane</keyword>
<dbReference type="PROSITE" id="PS50847">
    <property type="entry name" value="GRAM_POS_ANCHORING"/>
    <property type="match status" value="1"/>
</dbReference>
<dbReference type="Pfam" id="PF00746">
    <property type="entry name" value="Gram_pos_anchor"/>
    <property type="match status" value="1"/>
</dbReference>
<feature type="compositionally biased region" description="Polar residues" evidence="5">
    <location>
        <begin position="2179"/>
        <end position="2202"/>
    </location>
</feature>
<dbReference type="Gene3D" id="3.10.20.890">
    <property type="match status" value="1"/>
</dbReference>
<feature type="region of interest" description="Disordered" evidence="5">
    <location>
        <begin position="116"/>
        <end position="198"/>
    </location>
</feature>
<feature type="region of interest" description="Disordered" evidence="5">
    <location>
        <begin position="1020"/>
        <end position="1066"/>
    </location>
</feature>
<feature type="region of interest" description="Disordered" evidence="5">
    <location>
        <begin position="1730"/>
        <end position="1760"/>
    </location>
</feature>
<feature type="compositionally biased region" description="Low complexity" evidence="5">
    <location>
        <begin position="132"/>
        <end position="153"/>
    </location>
</feature>
<feature type="region of interest" description="Disordered" evidence="5">
    <location>
        <begin position="1202"/>
        <end position="1248"/>
    </location>
</feature>
<evidence type="ECO:0000256" key="4">
    <source>
        <dbReference type="ARBA" id="ARBA00023088"/>
    </source>
</evidence>
<evidence type="ECO:0000259" key="8">
    <source>
        <dbReference type="PROSITE" id="PS50847"/>
    </source>
</evidence>
<feature type="region of interest" description="Disordered" evidence="5">
    <location>
        <begin position="1643"/>
        <end position="1693"/>
    </location>
</feature>
<dbReference type="InterPro" id="IPR005877">
    <property type="entry name" value="YSIRK_signal_dom"/>
</dbReference>
<organism evidence="9 10">
    <name type="scientific">Streptococcus salivarius</name>
    <dbReference type="NCBI Taxonomy" id="1304"/>
    <lineage>
        <taxon>Bacteria</taxon>
        <taxon>Bacillati</taxon>
        <taxon>Bacillota</taxon>
        <taxon>Bacilli</taxon>
        <taxon>Lactobacillales</taxon>
        <taxon>Streptococcaceae</taxon>
        <taxon>Streptococcus</taxon>
    </lineage>
</organism>
<dbReference type="Gene3D" id="2.60.40.10">
    <property type="entry name" value="Immunoglobulins"/>
    <property type="match status" value="19"/>
</dbReference>
<dbReference type="NCBIfam" id="TIGR01168">
    <property type="entry name" value="YSIRK_signal"/>
    <property type="match status" value="1"/>
</dbReference>
<feature type="compositionally biased region" description="Polar residues" evidence="5">
    <location>
        <begin position="1465"/>
        <end position="1479"/>
    </location>
</feature>
<evidence type="ECO:0000256" key="3">
    <source>
        <dbReference type="ARBA" id="ARBA00022729"/>
    </source>
</evidence>
<feature type="compositionally biased region" description="Low complexity" evidence="5">
    <location>
        <begin position="177"/>
        <end position="188"/>
    </location>
</feature>
<feature type="region of interest" description="Disordered" evidence="5">
    <location>
        <begin position="1376"/>
        <end position="1421"/>
    </location>
</feature>
<feature type="region of interest" description="Disordered" evidence="5">
    <location>
        <begin position="1107"/>
        <end position="1157"/>
    </location>
</feature>
<feature type="region of interest" description="Disordered" evidence="5">
    <location>
        <begin position="2262"/>
        <end position="2284"/>
    </location>
</feature>
<keyword evidence="2" id="KW-0964">Secreted</keyword>
<feature type="transmembrane region" description="Helical" evidence="6">
    <location>
        <begin position="2436"/>
        <end position="2456"/>
    </location>
</feature>
<evidence type="ECO:0000256" key="7">
    <source>
        <dbReference type="SAM" id="SignalP"/>
    </source>
</evidence>
<feature type="chain" id="PRO_5001694860" description="Gram-positive cocci surface proteins LPxTG domain-containing protein" evidence="7">
    <location>
        <begin position="39"/>
        <end position="2462"/>
    </location>
</feature>